<keyword evidence="1" id="KW-1133">Transmembrane helix</keyword>
<dbReference type="EMBL" id="BRYA01000051">
    <property type="protein sequence ID" value="GMI35154.1"/>
    <property type="molecule type" value="Genomic_DNA"/>
</dbReference>
<evidence type="ECO:0000313" key="3">
    <source>
        <dbReference type="Proteomes" id="UP001165065"/>
    </source>
</evidence>
<accession>A0A9W7G6T7</accession>
<comment type="caution">
    <text evidence="2">The sequence shown here is derived from an EMBL/GenBank/DDBJ whole genome shotgun (WGS) entry which is preliminary data.</text>
</comment>
<proteinExistence type="predicted"/>
<organism evidence="2 3">
    <name type="scientific">Triparma columacea</name>
    <dbReference type="NCBI Taxonomy" id="722753"/>
    <lineage>
        <taxon>Eukaryota</taxon>
        <taxon>Sar</taxon>
        <taxon>Stramenopiles</taxon>
        <taxon>Ochrophyta</taxon>
        <taxon>Bolidophyceae</taxon>
        <taxon>Parmales</taxon>
        <taxon>Triparmaceae</taxon>
        <taxon>Triparma</taxon>
    </lineage>
</organism>
<protein>
    <submittedName>
        <fullName evidence="2">Uncharacterized protein</fullName>
    </submittedName>
</protein>
<feature type="transmembrane region" description="Helical" evidence="1">
    <location>
        <begin position="80"/>
        <end position="97"/>
    </location>
</feature>
<keyword evidence="1" id="KW-0812">Transmembrane</keyword>
<keyword evidence="1" id="KW-0472">Membrane</keyword>
<keyword evidence="3" id="KW-1185">Reference proteome</keyword>
<evidence type="ECO:0000256" key="1">
    <source>
        <dbReference type="SAM" id="Phobius"/>
    </source>
</evidence>
<name>A0A9W7G6T7_9STRA</name>
<sequence>MWRKMHWMDPKVDPGRIQQAQFGRMGLAFLVMGMMCIFEGAHIFLPQRVSKREKQMKQKRVKNADKDGIWIPTVWKRSNMIYTSLMMVMILTFLVEFSY</sequence>
<feature type="transmembrane region" description="Helical" evidence="1">
    <location>
        <begin position="21"/>
        <end position="45"/>
    </location>
</feature>
<dbReference type="AlphaFoldDB" id="A0A9W7G6T7"/>
<dbReference type="Proteomes" id="UP001165065">
    <property type="component" value="Unassembled WGS sequence"/>
</dbReference>
<gene>
    <name evidence="2" type="ORF">TrCOL_g4743</name>
</gene>
<reference evidence="3" key="1">
    <citation type="journal article" date="2023" name="Commun. Biol.">
        <title>Genome analysis of Parmales, the sister group of diatoms, reveals the evolutionary specialization of diatoms from phago-mixotrophs to photoautotrophs.</title>
        <authorList>
            <person name="Ban H."/>
            <person name="Sato S."/>
            <person name="Yoshikawa S."/>
            <person name="Yamada K."/>
            <person name="Nakamura Y."/>
            <person name="Ichinomiya M."/>
            <person name="Sato N."/>
            <person name="Blanc-Mathieu R."/>
            <person name="Endo H."/>
            <person name="Kuwata A."/>
            <person name="Ogata H."/>
        </authorList>
    </citation>
    <scope>NUCLEOTIDE SEQUENCE [LARGE SCALE GENOMIC DNA]</scope>
</reference>
<evidence type="ECO:0000313" key="2">
    <source>
        <dbReference type="EMBL" id="GMI35154.1"/>
    </source>
</evidence>